<evidence type="ECO:0000313" key="8">
    <source>
        <dbReference type="Proteomes" id="UP000237438"/>
    </source>
</evidence>
<evidence type="ECO:0000256" key="3">
    <source>
        <dbReference type="ARBA" id="ARBA00022525"/>
    </source>
</evidence>
<dbReference type="InterPro" id="IPR004911">
    <property type="entry name" value="Interferon-induced_GILT"/>
</dbReference>
<keyword evidence="4" id="KW-0732">Signal</keyword>
<keyword evidence="5" id="KW-0325">Glycoprotein</keyword>
<feature type="transmembrane region" description="Helical" evidence="6">
    <location>
        <begin position="32"/>
        <end position="52"/>
    </location>
</feature>
<evidence type="ECO:0000256" key="4">
    <source>
        <dbReference type="ARBA" id="ARBA00022729"/>
    </source>
</evidence>
<proteinExistence type="inferred from homology"/>
<keyword evidence="6" id="KW-0812">Transmembrane</keyword>
<name>A0A2S4PWZ4_9PEZI</name>
<evidence type="ECO:0000256" key="2">
    <source>
        <dbReference type="ARBA" id="ARBA00005679"/>
    </source>
</evidence>
<dbReference type="PANTHER" id="PTHR13234:SF8">
    <property type="entry name" value="GAMMA-INTERFERON-INDUCIBLE LYSOSOMAL THIOL REDUCTASE"/>
    <property type="match status" value="1"/>
</dbReference>
<dbReference type="AlphaFoldDB" id="A0A2S4PWZ4"/>
<reference evidence="7 8" key="1">
    <citation type="submission" date="2017-10" db="EMBL/GenBank/DDBJ databases">
        <title>Development of genomic resources for the powdery mildew, Erysiphe pulchra.</title>
        <authorList>
            <person name="Wadl P.A."/>
            <person name="Mack B.M."/>
            <person name="Moore G."/>
            <person name="Beltz S.B."/>
        </authorList>
    </citation>
    <scope>NUCLEOTIDE SEQUENCE [LARGE SCALE GENOMIC DNA]</scope>
    <source>
        <strain evidence="7">Cflorida</strain>
    </source>
</reference>
<dbReference type="STRING" id="225359.A0A2S4PWZ4"/>
<accession>A0A2S4PWZ4</accession>
<evidence type="ECO:0000256" key="6">
    <source>
        <dbReference type="SAM" id="Phobius"/>
    </source>
</evidence>
<dbReference type="GO" id="GO:0005576">
    <property type="term" value="C:extracellular region"/>
    <property type="evidence" value="ECO:0007669"/>
    <property type="project" value="UniProtKB-SubCell"/>
</dbReference>
<dbReference type="EMBL" id="PEDP01000296">
    <property type="protein sequence ID" value="POS86579.1"/>
    <property type="molecule type" value="Genomic_DNA"/>
</dbReference>
<keyword evidence="6" id="KW-0472">Membrane</keyword>
<keyword evidence="6" id="KW-1133">Transmembrane helix</keyword>
<comment type="subcellular location">
    <subcellularLocation>
        <location evidence="1">Secreted</location>
    </subcellularLocation>
</comment>
<evidence type="ECO:0000313" key="7">
    <source>
        <dbReference type="EMBL" id="POS86579.1"/>
    </source>
</evidence>
<dbReference type="GO" id="GO:0016671">
    <property type="term" value="F:oxidoreductase activity, acting on a sulfur group of donors, disulfide as acceptor"/>
    <property type="evidence" value="ECO:0007669"/>
    <property type="project" value="InterPro"/>
</dbReference>
<keyword evidence="3" id="KW-0964">Secreted</keyword>
<evidence type="ECO:0000256" key="5">
    <source>
        <dbReference type="ARBA" id="ARBA00023180"/>
    </source>
</evidence>
<dbReference type="PANTHER" id="PTHR13234">
    <property type="entry name" value="GAMMA-INTERFERON INDUCIBLE LYSOSOMAL THIOL REDUCTASE GILT"/>
    <property type="match status" value="1"/>
</dbReference>
<protein>
    <recommendedName>
        <fullName evidence="9">Gamma interferon inducible lysosomal thiol reductase</fullName>
    </recommendedName>
</protein>
<dbReference type="OrthoDB" id="958254at2759"/>
<gene>
    <name evidence="7" type="ORF">EPUL_002245</name>
</gene>
<dbReference type="Proteomes" id="UP000237438">
    <property type="component" value="Unassembled WGS sequence"/>
</dbReference>
<sequence>MDKTSASFYNKSQKIEAGHFEKSEQKQGCRNGFLAIIFISITILNYLVWPIFVRPINHNKFDYRNPSLTPISVIGSSTYENLVPLEAHIMSKCPDAQDCLEMMIIPTMERISEKINFTLSYIGEPTENDGIHCMHGPEECMGNIVELCAAKVYPNPRIYLGFTMCLTKEYKDIPDRSLLEECALEYGIDFKKLNECASKDNGHHGIELLRQSARHSMEVGVTKSCTIRLNEEIYCVRDGREWTECPHGPAVEDLVSAVEGLHQNPCL</sequence>
<dbReference type="Pfam" id="PF03227">
    <property type="entry name" value="GILT"/>
    <property type="match status" value="1"/>
</dbReference>
<comment type="caution">
    <text evidence="7">The sequence shown here is derived from an EMBL/GenBank/DDBJ whole genome shotgun (WGS) entry which is preliminary data.</text>
</comment>
<keyword evidence="8" id="KW-1185">Reference proteome</keyword>
<organism evidence="7 8">
    <name type="scientific">Erysiphe pulchra</name>
    <dbReference type="NCBI Taxonomy" id="225359"/>
    <lineage>
        <taxon>Eukaryota</taxon>
        <taxon>Fungi</taxon>
        <taxon>Dikarya</taxon>
        <taxon>Ascomycota</taxon>
        <taxon>Pezizomycotina</taxon>
        <taxon>Leotiomycetes</taxon>
        <taxon>Erysiphales</taxon>
        <taxon>Erysiphaceae</taxon>
        <taxon>Erysiphe</taxon>
    </lineage>
</organism>
<evidence type="ECO:0000256" key="1">
    <source>
        <dbReference type="ARBA" id="ARBA00004613"/>
    </source>
</evidence>
<evidence type="ECO:0008006" key="9">
    <source>
        <dbReference type="Google" id="ProtNLM"/>
    </source>
</evidence>
<comment type="similarity">
    <text evidence="2">Belongs to the GILT family.</text>
</comment>